<organism evidence="1">
    <name type="scientific">Neurospora crassa</name>
    <dbReference type="NCBI Taxonomy" id="5141"/>
    <lineage>
        <taxon>Eukaryota</taxon>
        <taxon>Fungi</taxon>
        <taxon>Dikarya</taxon>
        <taxon>Ascomycota</taxon>
        <taxon>Pezizomycotina</taxon>
        <taxon>Sordariomycetes</taxon>
        <taxon>Sordariomycetidae</taxon>
        <taxon>Sordariales</taxon>
        <taxon>Sordariaceae</taxon>
        <taxon>Neurospora</taxon>
    </lineage>
</organism>
<gene>
    <name evidence="1" type="primary">B24P7.330</name>
</gene>
<accession>Q9P3Q2</accession>
<protein>
    <submittedName>
        <fullName evidence="1">Uncharacterized protein B24P7.330</fullName>
    </submittedName>
</protein>
<dbReference type="AlphaFoldDB" id="Q9P3Q2"/>
<evidence type="ECO:0000313" key="1">
    <source>
        <dbReference type="EMBL" id="CAB97298.2"/>
    </source>
</evidence>
<reference evidence="1" key="1">
    <citation type="submission" date="2000-07" db="EMBL/GenBank/DDBJ databases">
        <authorList>
            <person name="Schulte U."/>
            <person name="Aign V."/>
            <person name="Hoheisel J."/>
            <person name="Brandt P."/>
            <person name="Fartmann B."/>
            <person name="Holland R."/>
            <person name="Nyakatura G."/>
            <person name="Mewes H.W."/>
            <person name="Mannhaupt G."/>
        </authorList>
    </citation>
    <scope>NUCLEOTIDE SEQUENCE</scope>
</reference>
<dbReference type="EMBL" id="AL389890">
    <property type="protein sequence ID" value="CAB97298.2"/>
    <property type="molecule type" value="Genomic_DNA"/>
</dbReference>
<proteinExistence type="predicted"/>
<reference evidence="1" key="2">
    <citation type="submission" date="2001-11" db="EMBL/GenBank/DDBJ databases">
        <authorList>
            <person name="German Neurospora genome project"/>
        </authorList>
    </citation>
    <scope>NUCLEOTIDE SEQUENCE</scope>
</reference>
<name>Q9P3Q2_NEUCS</name>
<sequence length="76" mass="8726">MTSQSDTSKSFNILEQLDGAAAGHDMTPSWDMLGKKRVGRSRNIILVPEHLLDRDAEVETTWIRTLEEQRRNTKNE</sequence>